<evidence type="ECO:0000313" key="1">
    <source>
        <dbReference type="EMBL" id="ULN41302.1"/>
    </source>
</evidence>
<dbReference type="Proteomes" id="UP001055337">
    <property type="component" value="Chromosome"/>
</dbReference>
<sequence>MAPQENDVVRLLRPLPQHDLPTGAQGTVVMVYRDAGLPPAYEVEFADADGVTQALVTLKREDIEVTWRAEG</sequence>
<protein>
    <submittedName>
        <fullName evidence="1">DUF4926 domain-containing protein</fullName>
    </submittedName>
</protein>
<dbReference type="InterPro" id="IPR032568">
    <property type="entry name" value="DUF4926"/>
</dbReference>
<keyword evidence="2" id="KW-1185">Reference proteome</keyword>
<proteinExistence type="predicted"/>
<dbReference type="RefSeq" id="WP_240177918.1">
    <property type="nucleotide sequence ID" value="NZ_CP092362.2"/>
</dbReference>
<reference evidence="1" key="1">
    <citation type="submission" date="2022-08" db="EMBL/GenBank/DDBJ databases">
        <title>Whole genome sequencing of non-tuberculosis mycobacteria type-strains.</title>
        <authorList>
            <person name="Igarashi Y."/>
            <person name="Osugi A."/>
            <person name="Mitarai S."/>
        </authorList>
    </citation>
    <scope>NUCLEOTIDE SEQUENCE</scope>
    <source>
        <strain evidence="1">JCM 16369</strain>
    </source>
</reference>
<accession>A0ABY3TIM2</accession>
<evidence type="ECO:0000313" key="2">
    <source>
        <dbReference type="Proteomes" id="UP001055337"/>
    </source>
</evidence>
<organism evidence="1 2">
    <name type="scientific">Mycolicibacterium crocinum</name>
    <dbReference type="NCBI Taxonomy" id="388459"/>
    <lineage>
        <taxon>Bacteria</taxon>
        <taxon>Bacillati</taxon>
        <taxon>Actinomycetota</taxon>
        <taxon>Actinomycetes</taxon>
        <taxon>Mycobacteriales</taxon>
        <taxon>Mycobacteriaceae</taxon>
        <taxon>Mycolicibacterium</taxon>
    </lineage>
</organism>
<gene>
    <name evidence="1" type="ORF">MI149_27570</name>
</gene>
<dbReference type="Pfam" id="PF16277">
    <property type="entry name" value="DUF4926"/>
    <property type="match status" value="1"/>
</dbReference>
<name>A0ABY3TIM2_9MYCO</name>
<dbReference type="EMBL" id="CP092362">
    <property type="protein sequence ID" value="ULN41302.1"/>
    <property type="molecule type" value="Genomic_DNA"/>
</dbReference>